<feature type="compositionally biased region" description="Polar residues" evidence="1">
    <location>
        <begin position="158"/>
        <end position="171"/>
    </location>
</feature>
<dbReference type="PROSITE" id="PS51257">
    <property type="entry name" value="PROKAR_LIPOPROTEIN"/>
    <property type="match status" value="1"/>
</dbReference>
<feature type="chain" id="PRO_5045652725" evidence="2">
    <location>
        <begin position="30"/>
        <end position="403"/>
    </location>
</feature>
<evidence type="ECO:0000313" key="3">
    <source>
        <dbReference type="EMBL" id="MFC4293014.1"/>
    </source>
</evidence>
<dbReference type="EMBL" id="JBHSDH010000013">
    <property type="protein sequence ID" value="MFC4293014.1"/>
    <property type="molecule type" value="Genomic_DNA"/>
</dbReference>
<reference evidence="4" key="1">
    <citation type="journal article" date="2019" name="Int. J. Syst. Evol. Microbiol.">
        <title>The Global Catalogue of Microorganisms (GCM) 10K type strain sequencing project: providing services to taxonomists for standard genome sequencing and annotation.</title>
        <authorList>
            <consortium name="The Broad Institute Genomics Platform"/>
            <consortium name="The Broad Institute Genome Sequencing Center for Infectious Disease"/>
            <person name="Wu L."/>
            <person name="Ma J."/>
        </authorList>
    </citation>
    <scope>NUCLEOTIDE SEQUENCE [LARGE SCALE GENOMIC DNA]</scope>
    <source>
        <strain evidence="4">CECT 8531</strain>
    </source>
</reference>
<evidence type="ECO:0000313" key="4">
    <source>
        <dbReference type="Proteomes" id="UP001595887"/>
    </source>
</evidence>
<keyword evidence="2" id="KW-0732">Signal</keyword>
<comment type="caution">
    <text evidence="3">The sequence shown here is derived from an EMBL/GenBank/DDBJ whole genome shotgun (WGS) entry which is preliminary data.</text>
</comment>
<proteinExistence type="predicted"/>
<accession>A0ABV8RJQ8</accession>
<evidence type="ECO:0000256" key="2">
    <source>
        <dbReference type="SAM" id="SignalP"/>
    </source>
</evidence>
<sequence>MTRPLKLRAGMPIALALATSCLAGEIAQAQDISAWTKSTPRPDSEIFVAPDESAIIFGVTAPHMDGQSLKQAWETNMAFLFVPQLCPDLASASLRQLNGGDTLEGTADSPEIGAKCYGSITKFNDRLYAVGYIAKPQKNADTQAAVKTWLAQKMGQPKANSSARAATPSSSKDIHSRTSVDSELQTPAGLVGLWRSDWVENQFRYPSGLTLVALSNSIIFSKSGLFMLGVGEGTGMDDASIQAVMREQPDTAGRYVIQGNRIILNYASGDVEDIDYRKDKDGISLNYRGKFMSPKILFPDGYALSGIYSSERITNAGSGIFVVGNDDYSFAPDGRFAQGSSVSMTSDAVSSVGGREGRTGRYIVKGSALYLSYDDGETRILSMFQEEKGGPIWFNDEMFSKAQ</sequence>
<dbReference type="RefSeq" id="WP_381424178.1">
    <property type="nucleotide sequence ID" value="NZ_JBHSDH010000013.1"/>
</dbReference>
<feature type="region of interest" description="Disordered" evidence="1">
    <location>
        <begin position="155"/>
        <end position="181"/>
    </location>
</feature>
<organism evidence="3 4">
    <name type="scientific">Sphingorhabdus arenilitoris</name>
    <dbReference type="NCBI Taxonomy" id="1490041"/>
    <lineage>
        <taxon>Bacteria</taxon>
        <taxon>Pseudomonadati</taxon>
        <taxon>Pseudomonadota</taxon>
        <taxon>Alphaproteobacteria</taxon>
        <taxon>Sphingomonadales</taxon>
        <taxon>Sphingomonadaceae</taxon>
        <taxon>Sphingorhabdus</taxon>
    </lineage>
</organism>
<gene>
    <name evidence="3" type="ORF">ACFOWX_11375</name>
</gene>
<evidence type="ECO:0000256" key="1">
    <source>
        <dbReference type="SAM" id="MobiDB-lite"/>
    </source>
</evidence>
<protein>
    <submittedName>
        <fullName evidence="3">Uncharacterized protein</fullName>
    </submittedName>
</protein>
<keyword evidence="4" id="KW-1185">Reference proteome</keyword>
<name>A0ABV8RJQ8_9SPHN</name>
<dbReference type="Proteomes" id="UP001595887">
    <property type="component" value="Unassembled WGS sequence"/>
</dbReference>
<feature type="signal peptide" evidence="2">
    <location>
        <begin position="1"/>
        <end position="29"/>
    </location>
</feature>